<sequence length="140" mass="15026">MKKIVLVLSLLIVSLGGIQHAVAADGVITSGQLSAGFSSWGKKSLAGDWKIVEENGKHYIELANNFKATKGPDVEIFLSPKASSAVNGDNATDGSVFIKIISSFEGESRIEIPADVDLSKYKTLVFHCKEYSKLWGVSPL</sequence>
<name>A0ABU9HB22_9GAMM</name>
<dbReference type="PROSITE" id="PS51549">
    <property type="entry name" value="DM13"/>
    <property type="match status" value="1"/>
</dbReference>
<feature type="chain" id="PRO_5047221409" evidence="1">
    <location>
        <begin position="24"/>
        <end position="140"/>
    </location>
</feature>
<organism evidence="3 4">
    <name type="scientific">Psychromonas arctica</name>
    <dbReference type="NCBI Taxonomy" id="168275"/>
    <lineage>
        <taxon>Bacteria</taxon>
        <taxon>Pseudomonadati</taxon>
        <taxon>Pseudomonadota</taxon>
        <taxon>Gammaproteobacteria</taxon>
        <taxon>Alteromonadales</taxon>
        <taxon>Psychromonadaceae</taxon>
        <taxon>Psychromonas</taxon>
    </lineage>
</organism>
<reference evidence="3 4" key="1">
    <citation type="submission" date="2024-02" db="EMBL/GenBank/DDBJ databases">
        <title>Bacteria isolated from the canopy kelp, Nereocystis luetkeana.</title>
        <authorList>
            <person name="Pfister C.A."/>
            <person name="Younker I.T."/>
            <person name="Light S.H."/>
        </authorList>
    </citation>
    <scope>NUCLEOTIDE SEQUENCE [LARGE SCALE GENOMIC DNA]</scope>
    <source>
        <strain evidence="3 4">TI.2.07</strain>
    </source>
</reference>
<feature type="signal peptide" evidence="1">
    <location>
        <begin position="1"/>
        <end position="23"/>
    </location>
</feature>
<evidence type="ECO:0000256" key="1">
    <source>
        <dbReference type="SAM" id="SignalP"/>
    </source>
</evidence>
<evidence type="ECO:0000313" key="4">
    <source>
        <dbReference type="Proteomes" id="UP001366060"/>
    </source>
</evidence>
<keyword evidence="4" id="KW-1185">Reference proteome</keyword>
<dbReference type="Proteomes" id="UP001366060">
    <property type="component" value="Unassembled WGS sequence"/>
</dbReference>
<dbReference type="Pfam" id="PF10517">
    <property type="entry name" value="DM13"/>
    <property type="match status" value="1"/>
</dbReference>
<gene>
    <name evidence="3" type="ORF">V6255_07530</name>
</gene>
<proteinExistence type="predicted"/>
<accession>A0ABU9HB22</accession>
<dbReference type="RefSeq" id="WP_137297461.1">
    <property type="nucleotide sequence ID" value="NZ_JBAKBA010000013.1"/>
</dbReference>
<feature type="domain" description="DM13" evidence="2">
    <location>
        <begin position="31"/>
        <end position="140"/>
    </location>
</feature>
<keyword evidence="1" id="KW-0732">Signal</keyword>
<evidence type="ECO:0000313" key="3">
    <source>
        <dbReference type="EMBL" id="MEL0658990.1"/>
    </source>
</evidence>
<protein>
    <submittedName>
        <fullName evidence="3">DM13 domain-containing protein</fullName>
    </submittedName>
</protein>
<evidence type="ECO:0000259" key="2">
    <source>
        <dbReference type="PROSITE" id="PS51549"/>
    </source>
</evidence>
<dbReference type="InterPro" id="IPR019545">
    <property type="entry name" value="DM13_domain"/>
</dbReference>
<comment type="caution">
    <text evidence="3">The sequence shown here is derived from an EMBL/GenBank/DDBJ whole genome shotgun (WGS) entry which is preliminary data.</text>
</comment>
<dbReference type="EMBL" id="JBAKBA010000013">
    <property type="protein sequence ID" value="MEL0658990.1"/>
    <property type="molecule type" value="Genomic_DNA"/>
</dbReference>